<gene>
    <name evidence="1" type="ORF">M8C21_033756</name>
</gene>
<proteinExistence type="predicted"/>
<organism evidence="1 2">
    <name type="scientific">Ambrosia artemisiifolia</name>
    <name type="common">Common ragweed</name>
    <dbReference type="NCBI Taxonomy" id="4212"/>
    <lineage>
        <taxon>Eukaryota</taxon>
        <taxon>Viridiplantae</taxon>
        <taxon>Streptophyta</taxon>
        <taxon>Embryophyta</taxon>
        <taxon>Tracheophyta</taxon>
        <taxon>Spermatophyta</taxon>
        <taxon>Magnoliopsida</taxon>
        <taxon>eudicotyledons</taxon>
        <taxon>Gunneridae</taxon>
        <taxon>Pentapetalae</taxon>
        <taxon>asterids</taxon>
        <taxon>campanulids</taxon>
        <taxon>Asterales</taxon>
        <taxon>Asteraceae</taxon>
        <taxon>Asteroideae</taxon>
        <taxon>Heliantheae alliance</taxon>
        <taxon>Heliantheae</taxon>
        <taxon>Ambrosia</taxon>
    </lineage>
</organism>
<sequence length="74" mass="8582">GFRLIKLIFDLNHVCFWMVLKVLNPWKILEPTVRNNICIHTQPATLSSIASAIPQRCGWEQWLQAFPHALVIDE</sequence>
<evidence type="ECO:0000313" key="1">
    <source>
        <dbReference type="EMBL" id="KAI7750432.1"/>
    </source>
</evidence>
<dbReference type="EMBL" id="JAMZMK010006155">
    <property type="protein sequence ID" value="KAI7750432.1"/>
    <property type="molecule type" value="Genomic_DNA"/>
</dbReference>
<comment type="caution">
    <text evidence="1">The sequence shown here is derived from an EMBL/GenBank/DDBJ whole genome shotgun (WGS) entry which is preliminary data.</text>
</comment>
<dbReference type="AlphaFoldDB" id="A0AAD5GPE6"/>
<keyword evidence="2" id="KW-1185">Reference proteome</keyword>
<name>A0AAD5GPE6_AMBAR</name>
<accession>A0AAD5GPE6</accession>
<evidence type="ECO:0000313" key="2">
    <source>
        <dbReference type="Proteomes" id="UP001206925"/>
    </source>
</evidence>
<protein>
    <submittedName>
        <fullName evidence="1">Uncharacterized protein</fullName>
    </submittedName>
</protein>
<reference evidence="1" key="1">
    <citation type="submission" date="2022-06" db="EMBL/GenBank/DDBJ databases">
        <title>Uncovering the hologenomic basis of an extraordinary plant invasion.</title>
        <authorList>
            <person name="Bieker V.C."/>
            <person name="Martin M.D."/>
            <person name="Gilbert T."/>
            <person name="Hodgins K."/>
            <person name="Battlay P."/>
            <person name="Petersen B."/>
            <person name="Wilson J."/>
        </authorList>
    </citation>
    <scope>NUCLEOTIDE SEQUENCE</scope>
    <source>
        <strain evidence="1">AA19_3_7</strain>
        <tissue evidence="1">Leaf</tissue>
    </source>
</reference>
<feature type="non-terminal residue" evidence="1">
    <location>
        <position position="1"/>
    </location>
</feature>
<dbReference type="Proteomes" id="UP001206925">
    <property type="component" value="Unassembled WGS sequence"/>
</dbReference>